<dbReference type="GO" id="GO:0005524">
    <property type="term" value="F:ATP binding"/>
    <property type="evidence" value="ECO:0007669"/>
    <property type="project" value="UniProtKB-KW"/>
</dbReference>
<protein>
    <recommendedName>
        <fullName evidence="9">Origin of replication complex subunit 4</fullName>
    </recommendedName>
</protein>
<evidence type="ECO:0000256" key="2">
    <source>
        <dbReference type="ARBA" id="ARBA00005334"/>
    </source>
</evidence>
<evidence type="ECO:0000256" key="9">
    <source>
        <dbReference type="ARBA" id="ARBA00073314"/>
    </source>
</evidence>
<evidence type="ECO:0000313" key="13">
    <source>
        <dbReference type="Proteomes" id="UP000507222"/>
    </source>
</evidence>
<dbReference type="InterPro" id="IPR016527">
    <property type="entry name" value="ORC4"/>
</dbReference>
<dbReference type="FunFam" id="3.40.50.300:FF:001041">
    <property type="entry name" value="Origin of replication complex subunit 4"/>
    <property type="match status" value="1"/>
</dbReference>
<dbReference type="GO" id="GO:0006270">
    <property type="term" value="P:DNA replication initiation"/>
    <property type="evidence" value="ECO:0007669"/>
    <property type="project" value="TreeGrafter"/>
</dbReference>
<accession>A0A6J5TN84</accession>
<feature type="domain" description="Origin recognition complex subunit 4 C-terminal" evidence="11">
    <location>
        <begin position="216"/>
        <end position="400"/>
    </location>
</feature>
<dbReference type="EMBL" id="CAEKDK010000001">
    <property type="protein sequence ID" value="CAB4265119.1"/>
    <property type="molecule type" value="Genomic_DNA"/>
</dbReference>
<evidence type="ECO:0000256" key="8">
    <source>
        <dbReference type="ARBA" id="ARBA00057448"/>
    </source>
</evidence>
<dbReference type="SUPFAM" id="SSF52540">
    <property type="entry name" value="P-loop containing nucleoside triphosphate hydrolases"/>
    <property type="match status" value="1"/>
</dbReference>
<organism evidence="12 13">
    <name type="scientific">Prunus armeniaca</name>
    <name type="common">Apricot</name>
    <name type="synonym">Armeniaca vulgaris</name>
    <dbReference type="NCBI Taxonomy" id="36596"/>
    <lineage>
        <taxon>Eukaryota</taxon>
        <taxon>Viridiplantae</taxon>
        <taxon>Streptophyta</taxon>
        <taxon>Embryophyta</taxon>
        <taxon>Tracheophyta</taxon>
        <taxon>Spermatophyta</taxon>
        <taxon>Magnoliopsida</taxon>
        <taxon>eudicotyledons</taxon>
        <taxon>Gunneridae</taxon>
        <taxon>Pentapetalae</taxon>
        <taxon>rosids</taxon>
        <taxon>fabids</taxon>
        <taxon>Rosales</taxon>
        <taxon>Rosaceae</taxon>
        <taxon>Amygdaloideae</taxon>
        <taxon>Amygdaleae</taxon>
        <taxon>Prunus</taxon>
    </lineage>
</organism>
<dbReference type="Proteomes" id="UP000507222">
    <property type="component" value="Unassembled WGS sequence"/>
</dbReference>
<reference evidence="12 13" key="1">
    <citation type="submission" date="2020-05" db="EMBL/GenBank/DDBJ databases">
        <authorList>
            <person name="Campoy J."/>
            <person name="Schneeberger K."/>
            <person name="Spophaly S."/>
        </authorList>
    </citation>
    <scope>NUCLEOTIDE SEQUENCE [LARGE SCALE GENOMIC DNA]</scope>
    <source>
        <strain evidence="12">PruArmRojPasFocal</strain>
    </source>
</reference>
<comment type="similarity">
    <text evidence="2">Belongs to the ORC4 family.</text>
</comment>
<evidence type="ECO:0000256" key="3">
    <source>
        <dbReference type="ARBA" id="ARBA00022705"/>
    </source>
</evidence>
<dbReference type="Pfam" id="PF14629">
    <property type="entry name" value="ORC4_C"/>
    <property type="match status" value="1"/>
</dbReference>
<name>A0A6J5TN84_PRUAR</name>
<dbReference type="AlphaFoldDB" id="A0A6J5TN84"/>
<evidence type="ECO:0000256" key="6">
    <source>
        <dbReference type="ARBA" id="ARBA00023125"/>
    </source>
</evidence>
<sequence>MARENPAEKALGLLRSRLCDPNFAFKALSHSDDSNYSKLKFLVSSSITEACNNSILLLGPRGSGKIAVLELVLSDLLQEYPDMISVIRLSGLLHSSDNCAFKEIARQLCMEHQLVFSRMASFDDNSQFMIAMLRECGLAHKTIIFVLDEFDLFALGKQKLLYSLLDAMQSVTSQAVVIGVSCRLDADMLLDKRVRSRFSHRKLLFLPPANDDIQRLLEHILSLPTDSSFPPDYAVAFNAKLQNILADDRFKEIISTYLNFDSTVKHLLRYLFRAVSYMDLESGMLSLENFKAALSNIQRHPKLECIKDCSILELYILVCMKRLEVKEQNSYNFNSVMKEYKSIHDSVKTSDYFARNVCLRAFEHLLQRELIGYTDNRGQNHSVEFSPVKLLVSFHELHQGLKSYGSCPKSNVLGLSLGSGLEYREATATAASTLCLSKPKTQNPSLSFHYLLNPSALNDPLRQSFTSFTCLCLCLTPSCSQGTPSLSPLWFLPQLPFNYFTSQATKTLSEIHFRYLIFDTIEEKPLAFCNTEWVSDHFQAVIY</sequence>
<keyword evidence="7" id="KW-0539">Nucleus</keyword>
<dbReference type="Pfam" id="PF00004">
    <property type="entry name" value="AAA"/>
    <property type="match status" value="1"/>
</dbReference>
<gene>
    <name evidence="12" type="ORF">CURHAP_LOCUS7168</name>
</gene>
<evidence type="ECO:0000256" key="7">
    <source>
        <dbReference type="ARBA" id="ARBA00023242"/>
    </source>
</evidence>
<comment type="subcellular location">
    <subcellularLocation>
        <location evidence="1">Nucleus</location>
    </subcellularLocation>
</comment>
<evidence type="ECO:0000313" key="12">
    <source>
        <dbReference type="EMBL" id="CAB4265119.1"/>
    </source>
</evidence>
<keyword evidence="4" id="KW-0547">Nucleotide-binding</keyword>
<evidence type="ECO:0000259" key="10">
    <source>
        <dbReference type="Pfam" id="PF00004"/>
    </source>
</evidence>
<dbReference type="InterPro" id="IPR032705">
    <property type="entry name" value="ORC4_C"/>
</dbReference>
<dbReference type="PANTHER" id="PTHR12087:SF0">
    <property type="entry name" value="ORIGIN RECOGNITION COMPLEX SUBUNIT 4"/>
    <property type="match status" value="1"/>
</dbReference>
<dbReference type="GO" id="GO:0005664">
    <property type="term" value="C:nuclear origin of replication recognition complex"/>
    <property type="evidence" value="ECO:0007669"/>
    <property type="project" value="TreeGrafter"/>
</dbReference>
<feature type="domain" description="ATPase AAA-type core" evidence="10">
    <location>
        <begin position="55"/>
        <end position="201"/>
    </location>
</feature>
<dbReference type="GO" id="GO:0003688">
    <property type="term" value="F:DNA replication origin binding"/>
    <property type="evidence" value="ECO:0007669"/>
    <property type="project" value="TreeGrafter"/>
</dbReference>
<evidence type="ECO:0000259" key="11">
    <source>
        <dbReference type="Pfam" id="PF14629"/>
    </source>
</evidence>
<evidence type="ECO:0000256" key="1">
    <source>
        <dbReference type="ARBA" id="ARBA00004123"/>
    </source>
</evidence>
<evidence type="ECO:0000256" key="5">
    <source>
        <dbReference type="ARBA" id="ARBA00022840"/>
    </source>
</evidence>
<dbReference type="Gene3D" id="3.40.50.300">
    <property type="entry name" value="P-loop containing nucleotide triphosphate hydrolases"/>
    <property type="match status" value="1"/>
</dbReference>
<proteinExistence type="inferred from homology"/>
<evidence type="ECO:0000256" key="4">
    <source>
        <dbReference type="ARBA" id="ARBA00022741"/>
    </source>
</evidence>
<comment type="function">
    <text evidence="8">Component of the origin recognition complex (ORC) that binds origins of replication. DNA-binding is ATP-dependent. The specific DNA sequences that define origins of replication have not been identified yet. ORC is required to assemble the pre-replication complex necessary to initiate DNA replication.</text>
</comment>
<keyword evidence="6" id="KW-0238">DNA-binding</keyword>
<dbReference type="PANTHER" id="PTHR12087">
    <property type="entry name" value="ORIGIN RECOGNITION COMPLEX SUBUNIT 4"/>
    <property type="match status" value="1"/>
</dbReference>
<dbReference type="InterPro" id="IPR003959">
    <property type="entry name" value="ATPase_AAA_core"/>
</dbReference>
<dbReference type="GO" id="GO:0016887">
    <property type="term" value="F:ATP hydrolysis activity"/>
    <property type="evidence" value="ECO:0007669"/>
    <property type="project" value="InterPro"/>
</dbReference>
<keyword evidence="5" id="KW-0067">ATP-binding</keyword>
<keyword evidence="3" id="KW-0235">DNA replication</keyword>
<dbReference type="InterPro" id="IPR027417">
    <property type="entry name" value="P-loop_NTPase"/>
</dbReference>